<sequence>MSKGIGGKNNWALFLLLLAGIVLGGFIGELTSGVAGLSWLNYGQSFGFSNPIVLNLGILVITFGLTIKITIASIVGVVLAIIIYRLL</sequence>
<evidence type="ECO:0000256" key="1">
    <source>
        <dbReference type="SAM" id="Phobius"/>
    </source>
</evidence>
<feature type="transmembrane region" description="Helical" evidence="1">
    <location>
        <begin position="52"/>
        <end position="84"/>
    </location>
</feature>
<keyword evidence="1" id="KW-1133">Transmembrane helix</keyword>
<dbReference type="InterPro" id="IPR025470">
    <property type="entry name" value="DUF4321"/>
</dbReference>
<protein>
    <submittedName>
        <fullName evidence="2">DUF4321 domain-containing protein</fullName>
    </submittedName>
</protein>
<keyword evidence="1" id="KW-0812">Transmembrane</keyword>
<dbReference type="AlphaFoldDB" id="A0A923LR54"/>
<reference evidence="2" key="1">
    <citation type="submission" date="2020-08" db="EMBL/GenBank/DDBJ databases">
        <title>Genome public.</title>
        <authorList>
            <person name="Liu C."/>
            <person name="Sun Q."/>
        </authorList>
    </citation>
    <scope>NUCLEOTIDE SEQUENCE</scope>
    <source>
        <strain evidence="2">BX1005</strain>
    </source>
</reference>
<name>A0A923LR54_9FIRM</name>
<comment type="caution">
    <text evidence="2">The sequence shown here is derived from an EMBL/GenBank/DDBJ whole genome shotgun (WGS) entry which is preliminary data.</text>
</comment>
<dbReference type="RefSeq" id="WP_178052305.1">
    <property type="nucleotide sequence ID" value="NZ_JACOPH010000006.1"/>
</dbReference>
<feature type="transmembrane region" description="Helical" evidence="1">
    <location>
        <begin position="12"/>
        <end position="40"/>
    </location>
</feature>
<accession>A0A923LR54</accession>
<keyword evidence="1" id="KW-0472">Membrane</keyword>
<proteinExistence type="predicted"/>
<dbReference type="Proteomes" id="UP000606720">
    <property type="component" value="Unassembled WGS sequence"/>
</dbReference>
<gene>
    <name evidence="2" type="ORF">H8S17_09155</name>
</gene>
<evidence type="ECO:0000313" key="3">
    <source>
        <dbReference type="Proteomes" id="UP000606720"/>
    </source>
</evidence>
<organism evidence="2 3">
    <name type="scientific">Roseburia zhanii</name>
    <dbReference type="NCBI Taxonomy" id="2763064"/>
    <lineage>
        <taxon>Bacteria</taxon>
        <taxon>Bacillati</taxon>
        <taxon>Bacillota</taxon>
        <taxon>Clostridia</taxon>
        <taxon>Lachnospirales</taxon>
        <taxon>Lachnospiraceae</taxon>
        <taxon>Roseburia</taxon>
    </lineage>
</organism>
<dbReference type="EMBL" id="JACOPH010000006">
    <property type="protein sequence ID" value="MBC5714376.1"/>
    <property type="molecule type" value="Genomic_DNA"/>
</dbReference>
<keyword evidence="3" id="KW-1185">Reference proteome</keyword>
<evidence type="ECO:0000313" key="2">
    <source>
        <dbReference type="EMBL" id="MBC5714376.1"/>
    </source>
</evidence>
<dbReference type="Pfam" id="PF14209">
    <property type="entry name" value="DUF4321"/>
    <property type="match status" value="1"/>
</dbReference>